<dbReference type="RefSeq" id="WP_085262514.1">
    <property type="nucleotide sequence ID" value="NZ_AP022564.1"/>
</dbReference>
<dbReference type="Proteomes" id="UP000467636">
    <property type="component" value="Chromosome"/>
</dbReference>
<dbReference type="SUPFAM" id="SSF141066">
    <property type="entry name" value="ICP-like"/>
    <property type="match status" value="1"/>
</dbReference>
<dbReference type="InterPro" id="IPR036331">
    <property type="entry name" value="Chagasin-like_sf"/>
</dbReference>
<proteinExistence type="predicted"/>
<gene>
    <name evidence="4" type="ORF">MTER_30820</name>
</gene>
<name>A0AAD1I4P8_9MYCO</name>
<reference evidence="4 5" key="1">
    <citation type="journal article" date="2019" name="Emerg. Microbes Infect.">
        <title>Comprehensive subspecies identification of 175 nontuberculous mycobacteria species based on 7547 genomic profiles.</title>
        <authorList>
            <person name="Matsumoto Y."/>
            <person name="Kinjo T."/>
            <person name="Motooka D."/>
            <person name="Nabeya D."/>
            <person name="Jung N."/>
            <person name="Uechi K."/>
            <person name="Horii T."/>
            <person name="Iida T."/>
            <person name="Fujita J."/>
            <person name="Nakamura S."/>
        </authorList>
    </citation>
    <scope>NUCLEOTIDE SEQUENCE [LARGE SCALE GENOMIC DNA]</scope>
    <source>
        <strain evidence="4 5">JCM 12143</strain>
    </source>
</reference>
<dbReference type="EMBL" id="AP022564">
    <property type="protein sequence ID" value="BBX23671.1"/>
    <property type="molecule type" value="Genomic_DNA"/>
</dbReference>
<dbReference type="InterPro" id="IPR052781">
    <property type="entry name" value="Cys_protease_inhibitor_I42"/>
</dbReference>
<dbReference type="Pfam" id="PF09394">
    <property type="entry name" value="Inhibitor_I42"/>
    <property type="match status" value="1"/>
</dbReference>
<protein>
    <recommendedName>
        <fullName evidence="3">Proteinase inhibitor I42 chagasin domain-containing protein</fullName>
    </recommendedName>
</protein>
<keyword evidence="2" id="KW-0789">Thiol protease inhibitor</keyword>
<organism evidence="4 5">
    <name type="scientific">Mycolicibacter terrae</name>
    <dbReference type="NCBI Taxonomy" id="1788"/>
    <lineage>
        <taxon>Bacteria</taxon>
        <taxon>Bacillati</taxon>
        <taxon>Actinomycetota</taxon>
        <taxon>Actinomycetes</taxon>
        <taxon>Mycobacteriales</taxon>
        <taxon>Mycobacteriaceae</taxon>
        <taxon>Mycolicibacter</taxon>
    </lineage>
</organism>
<keyword evidence="5" id="KW-1185">Reference proteome</keyword>
<evidence type="ECO:0000259" key="3">
    <source>
        <dbReference type="Pfam" id="PF09394"/>
    </source>
</evidence>
<dbReference type="AlphaFoldDB" id="A0AAD1I4P8"/>
<dbReference type="Gene3D" id="2.60.40.2020">
    <property type="match status" value="1"/>
</dbReference>
<keyword evidence="1" id="KW-0646">Protease inhibitor</keyword>
<feature type="domain" description="Proteinase inhibitor I42 chagasin" evidence="3">
    <location>
        <begin position="16"/>
        <end position="102"/>
    </location>
</feature>
<evidence type="ECO:0000256" key="2">
    <source>
        <dbReference type="ARBA" id="ARBA00022704"/>
    </source>
</evidence>
<dbReference type="InterPro" id="IPR018990">
    <property type="entry name" value="Prot_inh_I42_chagasin"/>
</dbReference>
<sequence length="107" mass="11983">MAISLTERDDGRRIQVRVGDTIEIRLPENAPAGYRWGVDSLDERLFELTDTRGDYPTATTGSAGEMYFHLTVLAPGEGTLRFTYYRSWEGTAGALRHFTVDVRAVAQ</sequence>
<evidence type="ECO:0000256" key="1">
    <source>
        <dbReference type="ARBA" id="ARBA00022690"/>
    </source>
</evidence>
<dbReference type="PANTHER" id="PTHR36530:SF1">
    <property type="entry name" value="AMOEBIASIN-1"/>
    <property type="match status" value="1"/>
</dbReference>
<evidence type="ECO:0000313" key="4">
    <source>
        <dbReference type="EMBL" id="BBX23671.1"/>
    </source>
</evidence>
<dbReference type="GO" id="GO:0004869">
    <property type="term" value="F:cysteine-type endopeptidase inhibitor activity"/>
    <property type="evidence" value="ECO:0007669"/>
    <property type="project" value="UniProtKB-KW"/>
</dbReference>
<accession>A0AAD1I4P8</accession>
<evidence type="ECO:0000313" key="5">
    <source>
        <dbReference type="Proteomes" id="UP000467636"/>
    </source>
</evidence>
<dbReference type="PANTHER" id="PTHR36530">
    <property type="entry name" value="INHIBITOR OF CYSTEINE PEPTIDASE"/>
    <property type="match status" value="1"/>
</dbReference>